<evidence type="ECO:0000256" key="3">
    <source>
        <dbReference type="ARBA" id="ARBA00022786"/>
    </source>
</evidence>
<dbReference type="OrthoDB" id="3824970at2759"/>
<dbReference type="Proteomes" id="UP000285405">
    <property type="component" value="Unassembled WGS sequence"/>
</dbReference>
<evidence type="ECO:0000313" key="13">
    <source>
        <dbReference type="EMBL" id="RKF55868.1"/>
    </source>
</evidence>
<dbReference type="PROSITE" id="PS51140">
    <property type="entry name" value="CUE"/>
    <property type="match status" value="1"/>
</dbReference>
<accession>A0A420HEM5</accession>
<dbReference type="GO" id="GO:0043130">
    <property type="term" value="F:ubiquitin binding"/>
    <property type="evidence" value="ECO:0007669"/>
    <property type="project" value="InterPro"/>
</dbReference>
<reference evidence="13 14" key="1">
    <citation type="journal article" date="2018" name="BMC Genomics">
        <title>Comparative genome analyses reveal sequence features reflecting distinct modes of host-adaptation between dicot and monocot powdery mildew.</title>
        <authorList>
            <person name="Wu Y."/>
            <person name="Ma X."/>
            <person name="Pan Z."/>
            <person name="Kale S.D."/>
            <person name="Song Y."/>
            <person name="King H."/>
            <person name="Zhang Q."/>
            <person name="Presley C."/>
            <person name="Deng X."/>
            <person name="Wei C.I."/>
            <person name="Xiao S."/>
        </authorList>
    </citation>
    <scope>NUCLEOTIDE SEQUENCE [LARGE SCALE GENOMIC DNA]</scope>
    <source>
        <strain evidence="13">UCSC1</strain>
    </source>
</reference>
<feature type="domain" description="CUE" evidence="12">
    <location>
        <begin position="46"/>
        <end position="89"/>
    </location>
</feature>
<evidence type="ECO:0000256" key="11">
    <source>
        <dbReference type="SAM" id="Phobius"/>
    </source>
</evidence>
<evidence type="ECO:0000256" key="10">
    <source>
        <dbReference type="SAM" id="MobiDB-lite"/>
    </source>
</evidence>
<dbReference type="GO" id="GO:0005789">
    <property type="term" value="C:endoplasmic reticulum membrane"/>
    <property type="evidence" value="ECO:0007669"/>
    <property type="project" value="UniProtKB-SubCell"/>
</dbReference>
<dbReference type="AlphaFoldDB" id="A0A420HEM5"/>
<dbReference type="FunFam" id="1.10.8.10:FF:000050">
    <property type="entry name" value="Related to AMFR protein"/>
    <property type="match status" value="1"/>
</dbReference>
<evidence type="ECO:0000256" key="1">
    <source>
        <dbReference type="ARBA" id="ARBA00004586"/>
    </source>
</evidence>
<comment type="similarity">
    <text evidence="8">Belongs to the CUE1 family.</text>
</comment>
<feature type="compositionally biased region" description="Low complexity" evidence="10">
    <location>
        <begin position="99"/>
        <end position="121"/>
    </location>
</feature>
<feature type="transmembrane region" description="Helical" evidence="11">
    <location>
        <begin position="6"/>
        <end position="26"/>
    </location>
</feature>
<dbReference type="Gene3D" id="1.10.8.10">
    <property type="entry name" value="DNA helicase RuvA subunit, C-terminal domain"/>
    <property type="match status" value="1"/>
</dbReference>
<evidence type="ECO:0000256" key="7">
    <source>
        <dbReference type="ARBA" id="ARBA00037847"/>
    </source>
</evidence>
<dbReference type="InterPro" id="IPR003892">
    <property type="entry name" value="CUE"/>
</dbReference>
<feature type="region of interest" description="Disordered" evidence="10">
    <location>
        <begin position="84"/>
        <end position="161"/>
    </location>
</feature>
<evidence type="ECO:0000256" key="8">
    <source>
        <dbReference type="ARBA" id="ARBA00061383"/>
    </source>
</evidence>
<dbReference type="CDD" id="cd14424">
    <property type="entry name" value="CUE_Cue1p_like"/>
    <property type="match status" value="1"/>
</dbReference>
<gene>
    <name evidence="13" type="ORF">GcC1_200008</name>
</gene>
<keyword evidence="4" id="KW-0256">Endoplasmic reticulum</keyword>
<evidence type="ECO:0000256" key="6">
    <source>
        <dbReference type="ARBA" id="ARBA00023136"/>
    </source>
</evidence>
<dbReference type="SMART" id="SM00546">
    <property type="entry name" value="CUE"/>
    <property type="match status" value="1"/>
</dbReference>
<dbReference type="EMBL" id="MCBR01020034">
    <property type="protein sequence ID" value="RKF55868.1"/>
    <property type="molecule type" value="Genomic_DNA"/>
</dbReference>
<feature type="compositionally biased region" description="Basic and acidic residues" evidence="10">
    <location>
        <begin position="134"/>
        <end position="150"/>
    </location>
</feature>
<proteinExistence type="inferred from homology"/>
<sequence>MAEQSLGFPQLILIFIIGGLTIRYFFFPSSVSSTNRGSNHANDLNTRERDVRRIQQMFPQISRRSIIWDLQRNGGNITATTERILSGRGLEIPPQSFQPSLPATSPPSTSESSTRSRTSRSQPDLITRYNLKSKVAEESKSSDESADLSRKQGQAWSSSKIERQAILQKRREEMILAARRKMEAKIAAESSNS</sequence>
<keyword evidence="5 11" id="KW-1133">Transmembrane helix</keyword>
<evidence type="ECO:0000256" key="5">
    <source>
        <dbReference type="ARBA" id="ARBA00022989"/>
    </source>
</evidence>
<organism evidence="13 14">
    <name type="scientific">Golovinomyces cichoracearum</name>
    <dbReference type="NCBI Taxonomy" id="62708"/>
    <lineage>
        <taxon>Eukaryota</taxon>
        <taxon>Fungi</taxon>
        <taxon>Dikarya</taxon>
        <taxon>Ascomycota</taxon>
        <taxon>Pezizomycotina</taxon>
        <taxon>Leotiomycetes</taxon>
        <taxon>Erysiphales</taxon>
        <taxon>Erysiphaceae</taxon>
        <taxon>Golovinomyces</taxon>
    </lineage>
</organism>
<keyword evidence="6 11" id="KW-0472">Membrane</keyword>
<comment type="caution">
    <text evidence="13">The sequence shown here is derived from an EMBL/GenBank/DDBJ whole genome shotgun (WGS) entry which is preliminary data.</text>
</comment>
<evidence type="ECO:0000313" key="14">
    <source>
        <dbReference type="Proteomes" id="UP000285405"/>
    </source>
</evidence>
<evidence type="ECO:0000259" key="12">
    <source>
        <dbReference type="PROSITE" id="PS51140"/>
    </source>
</evidence>
<dbReference type="SUPFAM" id="SSF46934">
    <property type="entry name" value="UBA-like"/>
    <property type="match status" value="1"/>
</dbReference>
<evidence type="ECO:0000256" key="4">
    <source>
        <dbReference type="ARBA" id="ARBA00022824"/>
    </source>
</evidence>
<keyword evidence="3" id="KW-0833">Ubl conjugation pathway</keyword>
<evidence type="ECO:0000256" key="9">
    <source>
        <dbReference type="ARBA" id="ARBA00072899"/>
    </source>
</evidence>
<evidence type="ECO:0000256" key="2">
    <source>
        <dbReference type="ARBA" id="ARBA00022692"/>
    </source>
</evidence>
<keyword evidence="2 11" id="KW-0812">Transmembrane</keyword>
<comment type="subcellular location">
    <subcellularLocation>
        <location evidence="7">Endomembrane system</location>
        <topology evidence="7">Single-pass membrane protein</topology>
    </subcellularLocation>
    <subcellularLocation>
        <location evidence="1">Endoplasmic reticulum membrane</location>
    </subcellularLocation>
</comment>
<dbReference type="InterPro" id="IPR009060">
    <property type="entry name" value="UBA-like_sf"/>
</dbReference>
<protein>
    <recommendedName>
        <fullName evidence="9">Coupling of ubiquitin conjugation to ER degradation protein 1</fullName>
    </recommendedName>
</protein>
<name>A0A420HEM5_9PEZI</name>
<dbReference type="Pfam" id="PF02845">
    <property type="entry name" value="CUE"/>
    <property type="match status" value="1"/>
</dbReference>